<organism evidence="2 3">
    <name type="scientific">Nocardia jiangxiensis</name>
    <dbReference type="NCBI Taxonomy" id="282685"/>
    <lineage>
        <taxon>Bacteria</taxon>
        <taxon>Bacillati</taxon>
        <taxon>Actinomycetota</taxon>
        <taxon>Actinomycetes</taxon>
        <taxon>Mycobacteriales</taxon>
        <taxon>Nocardiaceae</taxon>
        <taxon>Nocardia</taxon>
    </lineage>
</organism>
<feature type="region of interest" description="Disordered" evidence="1">
    <location>
        <begin position="1"/>
        <end position="22"/>
    </location>
</feature>
<gene>
    <name evidence="2" type="ORF">ACFYXQ_05115</name>
</gene>
<evidence type="ECO:0000313" key="3">
    <source>
        <dbReference type="Proteomes" id="UP001601992"/>
    </source>
</evidence>
<name>A0ABW6RSZ9_9NOCA</name>
<accession>A0ABW6RSZ9</accession>
<dbReference type="EMBL" id="JBIAQY010000002">
    <property type="protein sequence ID" value="MFF3567145.1"/>
    <property type="molecule type" value="Genomic_DNA"/>
</dbReference>
<proteinExistence type="predicted"/>
<reference evidence="2 3" key="1">
    <citation type="submission" date="2024-10" db="EMBL/GenBank/DDBJ databases">
        <title>The Natural Products Discovery Center: Release of the First 8490 Sequenced Strains for Exploring Actinobacteria Biosynthetic Diversity.</title>
        <authorList>
            <person name="Kalkreuter E."/>
            <person name="Kautsar S.A."/>
            <person name="Yang D."/>
            <person name="Bader C.D."/>
            <person name="Teijaro C.N."/>
            <person name="Fluegel L."/>
            <person name="Davis C.M."/>
            <person name="Simpson J.R."/>
            <person name="Lauterbach L."/>
            <person name="Steele A.D."/>
            <person name="Gui C."/>
            <person name="Meng S."/>
            <person name="Li G."/>
            <person name="Viehrig K."/>
            <person name="Ye F."/>
            <person name="Su P."/>
            <person name="Kiefer A.F."/>
            <person name="Nichols A."/>
            <person name="Cepeda A.J."/>
            <person name="Yan W."/>
            <person name="Fan B."/>
            <person name="Jiang Y."/>
            <person name="Adhikari A."/>
            <person name="Zheng C.-J."/>
            <person name="Schuster L."/>
            <person name="Cowan T.M."/>
            <person name="Smanski M.J."/>
            <person name="Chevrette M.G."/>
            <person name="De Carvalho L.P.S."/>
            <person name="Shen B."/>
        </authorList>
    </citation>
    <scope>NUCLEOTIDE SEQUENCE [LARGE SCALE GENOMIC DNA]</scope>
    <source>
        <strain evidence="2 3">NPDC002593</strain>
    </source>
</reference>
<keyword evidence="3" id="KW-1185">Reference proteome</keyword>
<evidence type="ECO:0000256" key="1">
    <source>
        <dbReference type="SAM" id="MobiDB-lite"/>
    </source>
</evidence>
<sequence>MHGVNGVRGASGNISFDPENGGLEDKPIPILQLLPGQSPKFVRLICPAGGMNCTVSLH</sequence>
<dbReference type="Proteomes" id="UP001601992">
    <property type="component" value="Unassembled WGS sequence"/>
</dbReference>
<evidence type="ECO:0000313" key="2">
    <source>
        <dbReference type="EMBL" id="MFF3567145.1"/>
    </source>
</evidence>
<comment type="caution">
    <text evidence="2">The sequence shown here is derived from an EMBL/GenBank/DDBJ whole genome shotgun (WGS) entry which is preliminary data.</text>
</comment>
<dbReference type="RefSeq" id="WP_169541892.1">
    <property type="nucleotide sequence ID" value="NZ_JBIAQY010000002.1"/>
</dbReference>
<protein>
    <submittedName>
        <fullName evidence="2">Uncharacterized protein</fullName>
    </submittedName>
</protein>